<feature type="transmembrane region" description="Helical" evidence="7">
    <location>
        <begin position="63"/>
        <end position="87"/>
    </location>
</feature>
<dbReference type="PANTHER" id="PTHR30353:SF0">
    <property type="entry name" value="TRANSMEMBRANE PROTEIN"/>
    <property type="match status" value="1"/>
</dbReference>
<keyword evidence="10" id="KW-1185">Reference proteome</keyword>
<dbReference type="EMBL" id="BAAAZO010000010">
    <property type="protein sequence ID" value="GAA3627007.1"/>
    <property type="molecule type" value="Genomic_DNA"/>
</dbReference>
<accession>A0ABP7A8T1</accession>
<feature type="transmembrane region" description="Helical" evidence="7">
    <location>
        <begin position="179"/>
        <end position="200"/>
    </location>
</feature>
<evidence type="ECO:0000256" key="1">
    <source>
        <dbReference type="ARBA" id="ARBA00004651"/>
    </source>
</evidence>
<evidence type="ECO:0000256" key="7">
    <source>
        <dbReference type="RuleBase" id="RU367016"/>
    </source>
</evidence>
<evidence type="ECO:0000313" key="9">
    <source>
        <dbReference type="EMBL" id="GAA3627007.1"/>
    </source>
</evidence>
<evidence type="ECO:0000259" key="8">
    <source>
        <dbReference type="Pfam" id="PF09335"/>
    </source>
</evidence>
<gene>
    <name evidence="9" type="ORF">GCM10022223_50350</name>
</gene>
<evidence type="ECO:0000256" key="2">
    <source>
        <dbReference type="ARBA" id="ARBA00010792"/>
    </source>
</evidence>
<comment type="caution">
    <text evidence="9">The sequence shown here is derived from an EMBL/GenBank/DDBJ whole genome shotgun (WGS) entry which is preliminary data.</text>
</comment>
<dbReference type="PANTHER" id="PTHR30353">
    <property type="entry name" value="INNER MEMBRANE PROTEIN DEDA-RELATED"/>
    <property type="match status" value="1"/>
</dbReference>
<protein>
    <submittedName>
        <fullName evidence="9">VTT domain-containing protein</fullName>
    </submittedName>
</protein>
<organism evidence="9 10">
    <name type="scientific">Kineosporia mesophila</name>
    <dbReference type="NCBI Taxonomy" id="566012"/>
    <lineage>
        <taxon>Bacteria</taxon>
        <taxon>Bacillati</taxon>
        <taxon>Actinomycetota</taxon>
        <taxon>Actinomycetes</taxon>
        <taxon>Kineosporiales</taxon>
        <taxon>Kineosporiaceae</taxon>
        <taxon>Kineosporia</taxon>
    </lineage>
</organism>
<dbReference type="InterPro" id="IPR032816">
    <property type="entry name" value="VTT_dom"/>
</dbReference>
<proteinExistence type="inferred from homology"/>
<feature type="transmembrane region" description="Helical" evidence="7">
    <location>
        <begin position="149"/>
        <end position="167"/>
    </location>
</feature>
<keyword evidence="3 7" id="KW-1003">Cell membrane</keyword>
<comment type="similarity">
    <text evidence="2 7">Belongs to the DedA family.</text>
</comment>
<evidence type="ECO:0000256" key="4">
    <source>
        <dbReference type="ARBA" id="ARBA00022692"/>
    </source>
</evidence>
<feature type="domain" description="VTT" evidence="8">
    <location>
        <begin position="50"/>
        <end position="168"/>
    </location>
</feature>
<evidence type="ECO:0000256" key="6">
    <source>
        <dbReference type="ARBA" id="ARBA00023136"/>
    </source>
</evidence>
<reference evidence="10" key="1">
    <citation type="journal article" date="2019" name="Int. J. Syst. Evol. Microbiol.">
        <title>The Global Catalogue of Microorganisms (GCM) 10K type strain sequencing project: providing services to taxonomists for standard genome sequencing and annotation.</title>
        <authorList>
            <consortium name="The Broad Institute Genomics Platform"/>
            <consortium name="The Broad Institute Genome Sequencing Center for Infectious Disease"/>
            <person name="Wu L."/>
            <person name="Ma J."/>
        </authorList>
    </citation>
    <scope>NUCLEOTIDE SEQUENCE [LARGE SCALE GENOMIC DNA]</scope>
    <source>
        <strain evidence="10">JCM 16902</strain>
    </source>
</reference>
<dbReference type="InterPro" id="IPR032818">
    <property type="entry name" value="DedA-like"/>
</dbReference>
<keyword evidence="4 7" id="KW-0812">Transmembrane</keyword>
<keyword evidence="5 7" id="KW-1133">Transmembrane helix</keyword>
<feature type="transmembrane region" description="Helical" evidence="7">
    <location>
        <begin position="21"/>
        <end position="43"/>
    </location>
</feature>
<evidence type="ECO:0000256" key="3">
    <source>
        <dbReference type="ARBA" id="ARBA00022475"/>
    </source>
</evidence>
<evidence type="ECO:0000256" key="5">
    <source>
        <dbReference type="ARBA" id="ARBA00022989"/>
    </source>
</evidence>
<evidence type="ECO:0000313" key="10">
    <source>
        <dbReference type="Proteomes" id="UP001501074"/>
    </source>
</evidence>
<sequence>MQRSLTGVHAVSPADAVDLSSGLGAAALAGLFLAVTLGAIVPVVPTGAAVSASAAFAWHNEPWVLVVVLALGAAGAYLGDLATYAICRLGGQAMARRLRWLRDDEHLGAVEDRLNAHPLQTLLVSRLLPGGRIPVLLAAAFLGLDWRTFLVANAPACALWSLVYGAMGTVGGRIFPEPWQGVVAALVIALVVTQIVALVNRRRSPAAPGRS</sequence>
<name>A0ABP7A8T1_9ACTN</name>
<comment type="subcellular location">
    <subcellularLocation>
        <location evidence="1 7">Cell membrane</location>
        <topology evidence="1 7">Multi-pass membrane protein</topology>
    </subcellularLocation>
</comment>
<dbReference type="Pfam" id="PF09335">
    <property type="entry name" value="VTT_dom"/>
    <property type="match status" value="1"/>
</dbReference>
<keyword evidence="6 7" id="KW-0472">Membrane</keyword>
<dbReference type="Proteomes" id="UP001501074">
    <property type="component" value="Unassembled WGS sequence"/>
</dbReference>